<feature type="compositionally biased region" description="Acidic residues" evidence="1">
    <location>
        <begin position="313"/>
        <end position="330"/>
    </location>
</feature>
<accession>A0AAN6E315</accession>
<dbReference type="Proteomes" id="UP001203852">
    <property type="component" value="Unassembled WGS sequence"/>
</dbReference>
<evidence type="ECO:0000256" key="1">
    <source>
        <dbReference type="SAM" id="MobiDB-lite"/>
    </source>
</evidence>
<evidence type="ECO:0000259" key="2">
    <source>
        <dbReference type="Pfam" id="PF22980"/>
    </source>
</evidence>
<name>A0AAN6E315_9EURO</name>
<comment type="caution">
    <text evidence="3">The sequence shown here is derived from an EMBL/GenBank/DDBJ whole genome shotgun (WGS) entry which is preliminary data.</text>
</comment>
<evidence type="ECO:0000313" key="4">
    <source>
        <dbReference type="Proteomes" id="UP001203852"/>
    </source>
</evidence>
<feature type="compositionally biased region" description="Polar residues" evidence="1">
    <location>
        <begin position="118"/>
        <end position="130"/>
    </location>
</feature>
<dbReference type="EMBL" id="MU404351">
    <property type="protein sequence ID" value="KAI1617205.1"/>
    <property type="molecule type" value="Genomic_DNA"/>
</dbReference>
<feature type="region of interest" description="Disordered" evidence="1">
    <location>
        <begin position="105"/>
        <end position="168"/>
    </location>
</feature>
<sequence>MPPFQSFDYEKDEGWASLSSASSDLSEDELDNQEETTTHTEPESRRTTVTTVKFESLSPSPSPCPGSSSNLLYDIPATRPEEWSDATTEDEEENKLLQEFMRAPTSVDHDYNPHVHANSGQRRSSRQHSAVSGDVGDSHATLAYPTTRTEESSSNPDYQTQDALRKRKFVDYARIPRNPYTKDGKRRILAGDAAAVWRLFRRLEASKEWGKLSQAEREALRASEKEKLMHERFENRQSWEYWTSDLAPPPRQPKKRVKVEPAEHSRPVQTKKRMPADPTEHSRLVQSGRNKEPAQRADSAERAILATLTSPTIDDDDESQLSGSDSEEEDNTKGADASPRKKTYGPPPYKNRKRQNISRRELRNYIFLAACVKHAQNRLEPDWTALSEDLGISPHTADNKLRRLKKRLVAEGAEFGHRW</sequence>
<feature type="region of interest" description="Disordered" evidence="1">
    <location>
        <begin position="239"/>
        <end position="357"/>
    </location>
</feature>
<dbReference type="InterPro" id="IPR054505">
    <property type="entry name" value="Myb_DNA-bind_8"/>
</dbReference>
<evidence type="ECO:0000313" key="3">
    <source>
        <dbReference type="EMBL" id="KAI1617205.1"/>
    </source>
</evidence>
<feature type="compositionally biased region" description="Acidic residues" evidence="1">
    <location>
        <begin position="25"/>
        <end position="34"/>
    </location>
</feature>
<reference evidence="3" key="1">
    <citation type="journal article" date="2022" name="bioRxiv">
        <title>Deciphering the potential niche of two novel black yeast fungi from a biological soil crust based on their genomes, phenotypes, and melanin regulation.</title>
        <authorList>
            <consortium name="DOE Joint Genome Institute"/>
            <person name="Carr E.C."/>
            <person name="Barton Q."/>
            <person name="Grambo S."/>
            <person name="Sullivan M."/>
            <person name="Renfro C.M."/>
            <person name="Kuo A."/>
            <person name="Pangilinan J."/>
            <person name="Lipzen A."/>
            <person name="Keymanesh K."/>
            <person name="Savage E."/>
            <person name="Barry K."/>
            <person name="Grigoriev I.V."/>
            <person name="Riekhof W.R."/>
            <person name="Harris S.S."/>
        </authorList>
    </citation>
    <scope>NUCLEOTIDE SEQUENCE</scope>
    <source>
        <strain evidence="3">JF 03-4F</strain>
    </source>
</reference>
<protein>
    <recommendedName>
        <fullName evidence="2">Myb-like DNA-binding domain-containing protein</fullName>
    </recommendedName>
</protein>
<feature type="compositionally biased region" description="Basic and acidic residues" evidence="1">
    <location>
        <begin position="36"/>
        <end position="46"/>
    </location>
</feature>
<dbReference type="Pfam" id="PF22980">
    <property type="entry name" value="Myb_DNA-bind_8"/>
    <property type="match status" value="1"/>
</dbReference>
<keyword evidence="4" id="KW-1185">Reference proteome</keyword>
<feature type="compositionally biased region" description="Polar residues" evidence="1">
    <location>
        <begin position="144"/>
        <end position="162"/>
    </location>
</feature>
<gene>
    <name evidence="3" type="ORF">EDD36DRAFT_416072</name>
</gene>
<feature type="compositionally biased region" description="Basic and acidic residues" evidence="1">
    <location>
        <begin position="274"/>
        <end position="301"/>
    </location>
</feature>
<organism evidence="3 4">
    <name type="scientific">Exophiala viscosa</name>
    <dbReference type="NCBI Taxonomy" id="2486360"/>
    <lineage>
        <taxon>Eukaryota</taxon>
        <taxon>Fungi</taxon>
        <taxon>Dikarya</taxon>
        <taxon>Ascomycota</taxon>
        <taxon>Pezizomycotina</taxon>
        <taxon>Eurotiomycetes</taxon>
        <taxon>Chaetothyriomycetidae</taxon>
        <taxon>Chaetothyriales</taxon>
        <taxon>Herpotrichiellaceae</taxon>
        <taxon>Exophiala</taxon>
    </lineage>
</organism>
<proteinExistence type="predicted"/>
<dbReference type="AlphaFoldDB" id="A0AAN6E315"/>
<feature type="region of interest" description="Disordered" evidence="1">
    <location>
        <begin position="1"/>
        <end position="93"/>
    </location>
</feature>
<feature type="compositionally biased region" description="Acidic residues" evidence="1">
    <location>
        <begin position="83"/>
        <end position="93"/>
    </location>
</feature>
<feature type="domain" description="Myb-like DNA-binding" evidence="2">
    <location>
        <begin position="364"/>
        <end position="407"/>
    </location>
</feature>